<keyword evidence="3" id="KW-0238">DNA-binding</keyword>
<gene>
    <name evidence="6" type="ORF">DI549_18235</name>
</gene>
<dbReference type="SUPFAM" id="SSF56349">
    <property type="entry name" value="DNA breaking-rejoining enzymes"/>
    <property type="match status" value="1"/>
</dbReference>
<dbReference type="InterPro" id="IPR050808">
    <property type="entry name" value="Phage_Integrase"/>
</dbReference>
<keyword evidence="4" id="KW-0233">DNA recombination</keyword>
<dbReference type="PANTHER" id="PTHR30629">
    <property type="entry name" value="PROPHAGE INTEGRASE"/>
    <property type="match status" value="1"/>
</dbReference>
<evidence type="ECO:0000313" key="6">
    <source>
        <dbReference type="EMBL" id="PZQ80082.1"/>
    </source>
</evidence>
<reference evidence="6 7" key="1">
    <citation type="submission" date="2017-08" db="EMBL/GenBank/DDBJ databases">
        <title>Infants hospitalized years apart are colonized by the same room-sourced microbial strains.</title>
        <authorList>
            <person name="Brooks B."/>
            <person name="Olm M.R."/>
            <person name="Firek B.A."/>
            <person name="Baker R."/>
            <person name="Thomas B.C."/>
            <person name="Morowitz M.J."/>
            <person name="Banfield J.F."/>
        </authorList>
    </citation>
    <scope>NUCLEOTIDE SEQUENCE [LARGE SCALE GENOMIC DNA]</scope>
    <source>
        <strain evidence="6">S2_005_001_R2_27</strain>
    </source>
</reference>
<dbReference type="GO" id="GO:0003677">
    <property type="term" value="F:DNA binding"/>
    <property type="evidence" value="ECO:0007669"/>
    <property type="project" value="UniProtKB-KW"/>
</dbReference>
<evidence type="ECO:0000256" key="2">
    <source>
        <dbReference type="ARBA" id="ARBA00022908"/>
    </source>
</evidence>
<dbReference type="EMBL" id="QFQD01000072">
    <property type="protein sequence ID" value="PZQ80082.1"/>
    <property type="molecule type" value="Genomic_DNA"/>
</dbReference>
<comment type="caution">
    <text evidence="6">The sequence shown here is derived from an EMBL/GenBank/DDBJ whole genome shotgun (WGS) entry which is preliminary data.</text>
</comment>
<evidence type="ECO:0000256" key="4">
    <source>
        <dbReference type="ARBA" id="ARBA00023172"/>
    </source>
</evidence>
<evidence type="ECO:0000259" key="5">
    <source>
        <dbReference type="PROSITE" id="PS51898"/>
    </source>
</evidence>
<dbReference type="Gene3D" id="1.10.443.10">
    <property type="entry name" value="Intergrase catalytic core"/>
    <property type="match status" value="1"/>
</dbReference>
<proteinExistence type="inferred from homology"/>
<accession>A0A2W5QSA6</accession>
<name>A0A2W5QSA6_ANCNO</name>
<feature type="domain" description="Tyr recombinase" evidence="5">
    <location>
        <begin position="215"/>
        <end position="394"/>
    </location>
</feature>
<dbReference type="InterPro" id="IPR013762">
    <property type="entry name" value="Integrase-like_cat_sf"/>
</dbReference>
<dbReference type="Proteomes" id="UP000248887">
    <property type="component" value="Unassembled WGS sequence"/>
</dbReference>
<dbReference type="GO" id="GO:0006310">
    <property type="term" value="P:DNA recombination"/>
    <property type="evidence" value="ECO:0007669"/>
    <property type="project" value="UniProtKB-KW"/>
</dbReference>
<dbReference type="PROSITE" id="PS51898">
    <property type="entry name" value="TYR_RECOMBINASE"/>
    <property type="match status" value="1"/>
</dbReference>
<dbReference type="InterPro" id="IPR002104">
    <property type="entry name" value="Integrase_catalytic"/>
</dbReference>
<evidence type="ECO:0000256" key="3">
    <source>
        <dbReference type="ARBA" id="ARBA00023125"/>
    </source>
</evidence>
<dbReference type="CDD" id="cd00801">
    <property type="entry name" value="INT_P4_C"/>
    <property type="match status" value="1"/>
</dbReference>
<protein>
    <submittedName>
        <fullName evidence="6">Integrase</fullName>
    </submittedName>
</protein>
<organism evidence="6 7">
    <name type="scientific">Ancylobacter novellus</name>
    <name type="common">Thiobacillus novellus</name>
    <dbReference type="NCBI Taxonomy" id="921"/>
    <lineage>
        <taxon>Bacteria</taxon>
        <taxon>Pseudomonadati</taxon>
        <taxon>Pseudomonadota</taxon>
        <taxon>Alphaproteobacteria</taxon>
        <taxon>Hyphomicrobiales</taxon>
        <taxon>Xanthobacteraceae</taxon>
        <taxon>Ancylobacter</taxon>
    </lineage>
</organism>
<comment type="similarity">
    <text evidence="1">Belongs to the 'phage' integrase family.</text>
</comment>
<dbReference type="GO" id="GO:0015074">
    <property type="term" value="P:DNA integration"/>
    <property type="evidence" value="ECO:0007669"/>
    <property type="project" value="UniProtKB-KW"/>
</dbReference>
<evidence type="ECO:0000313" key="7">
    <source>
        <dbReference type="Proteomes" id="UP000248887"/>
    </source>
</evidence>
<dbReference type="InterPro" id="IPR011010">
    <property type="entry name" value="DNA_brk_join_enz"/>
</dbReference>
<dbReference type="Gene3D" id="3.30.160.390">
    <property type="entry name" value="Integrase, DNA-binding domain"/>
    <property type="match status" value="1"/>
</dbReference>
<dbReference type="InterPro" id="IPR025166">
    <property type="entry name" value="Integrase_DNA_bind_dom"/>
</dbReference>
<dbReference type="InterPro" id="IPR038488">
    <property type="entry name" value="Integrase_DNA-bd_sf"/>
</dbReference>
<keyword evidence="2" id="KW-0229">DNA integration</keyword>
<dbReference type="Pfam" id="PF00589">
    <property type="entry name" value="Phage_integrase"/>
    <property type="match status" value="1"/>
</dbReference>
<dbReference type="PANTHER" id="PTHR30629:SF2">
    <property type="entry name" value="PROPHAGE INTEGRASE INTS-RELATED"/>
    <property type="match status" value="1"/>
</dbReference>
<evidence type="ECO:0000256" key="1">
    <source>
        <dbReference type="ARBA" id="ARBA00008857"/>
    </source>
</evidence>
<dbReference type="Gene3D" id="1.10.150.130">
    <property type="match status" value="1"/>
</dbReference>
<sequence length="423" mass="48536">MPTLTDTAIRYAVKRVETSRKQENLPDGEGRGTGRLVLVLKPMPKRVTADWMVQQWRDGKRTKKKLGAYPSMSLAQAREVFKRDYADVIQKGRSIKIATDTRPGTVADLFGGYVASLKAANKPSWKETEKGLNKIADTLGRNRLAREIEPEEIVELIRPIYERGSRSMADHVRGYIHAAYAWGMKSDNDYRNASPRRFRIPFNPASGIPTEPKVRGSRWLSEDEFVQLYRWLECPDTPVHPSYARAVQLIMLTGQRVEEIARLRGDQWNSSERIIDWSTTKNLQPHAVPVPSLAAEIIESVTPNEFGWFFPSAKDPSRPVSHATLYSFVWRQRDRGVIPHATNRDLRRTFKTLAGKAGVPKEIRDRLQNHALQDVSSRHYDRWNYMAEKRAGMAKWDKFVRIMLAKKRGRAVARESSSVERLR</sequence>
<dbReference type="AlphaFoldDB" id="A0A2W5QSA6"/>
<dbReference type="Pfam" id="PF13356">
    <property type="entry name" value="Arm-DNA-bind_3"/>
    <property type="match status" value="1"/>
</dbReference>
<dbReference type="InterPro" id="IPR010998">
    <property type="entry name" value="Integrase_recombinase_N"/>
</dbReference>